<evidence type="ECO:0000313" key="3">
    <source>
        <dbReference type="EMBL" id="OCK80046.1"/>
    </source>
</evidence>
<evidence type="ECO:0000313" key="4">
    <source>
        <dbReference type="Proteomes" id="UP000250266"/>
    </source>
</evidence>
<keyword evidence="4" id="KW-1185">Reference proteome</keyword>
<feature type="compositionally biased region" description="Basic and acidic residues" evidence="1">
    <location>
        <begin position="63"/>
        <end position="92"/>
    </location>
</feature>
<evidence type="ECO:0000256" key="1">
    <source>
        <dbReference type="SAM" id="MobiDB-lite"/>
    </source>
</evidence>
<protein>
    <recommendedName>
        <fullName evidence="2">Hypervirulence associated protein TUDOR domain-containing protein</fullName>
    </recommendedName>
</protein>
<feature type="compositionally biased region" description="Basic and acidic residues" evidence="1">
    <location>
        <begin position="179"/>
        <end position="192"/>
    </location>
</feature>
<dbReference type="AlphaFoldDB" id="A0A8E2E9P3"/>
<accession>A0A8E2E9P3</accession>
<gene>
    <name evidence="3" type="ORF">K432DRAFT_393367</name>
</gene>
<feature type="compositionally biased region" description="Basic and acidic residues" evidence="1">
    <location>
        <begin position="1"/>
        <end position="10"/>
    </location>
</feature>
<feature type="compositionally biased region" description="Polar residues" evidence="1">
    <location>
        <begin position="35"/>
        <end position="45"/>
    </location>
</feature>
<dbReference type="Proteomes" id="UP000250266">
    <property type="component" value="Unassembled WGS sequence"/>
</dbReference>
<feature type="compositionally biased region" description="Basic and acidic residues" evidence="1">
    <location>
        <begin position="110"/>
        <end position="171"/>
    </location>
</feature>
<evidence type="ECO:0000259" key="2">
    <source>
        <dbReference type="Pfam" id="PF11160"/>
    </source>
</evidence>
<dbReference type="EMBL" id="KV744976">
    <property type="protein sequence ID" value="OCK80046.1"/>
    <property type="molecule type" value="Genomic_DNA"/>
</dbReference>
<feature type="region of interest" description="Disordered" evidence="1">
    <location>
        <begin position="1"/>
        <end position="217"/>
    </location>
</feature>
<feature type="domain" description="Hypervirulence associated protein TUDOR" evidence="2">
    <location>
        <begin position="9"/>
        <end position="71"/>
    </location>
</feature>
<dbReference type="InterPro" id="IPR021331">
    <property type="entry name" value="Hva1_TUDOR"/>
</dbReference>
<proteinExistence type="predicted"/>
<sequence length="217" mass="23395">MADKEVKDGDQVSWQSGSGRPSGEVAEVKDHGDLSIQSNNGNTVEKNADPEDPAVHAAPEGDNVVKRVDELTVEEKANGADAKELEKQREENAVPEEAGSEGEQPNGVDEPIREVTEEMKNGDAKADVVKNGDAKAEQPKTGEKRKAEEPTAKEDEPAKKKKTDKTETEKKAKGRGRPKKGEAAAGEKEKKAPVKKRQPKKAATADGEPRRSGRNKT</sequence>
<reference evidence="3 4" key="1">
    <citation type="journal article" date="2016" name="Nat. Commun.">
        <title>Ectomycorrhizal ecology is imprinted in the genome of the dominant symbiotic fungus Cenococcum geophilum.</title>
        <authorList>
            <consortium name="DOE Joint Genome Institute"/>
            <person name="Peter M."/>
            <person name="Kohler A."/>
            <person name="Ohm R.A."/>
            <person name="Kuo A."/>
            <person name="Krutzmann J."/>
            <person name="Morin E."/>
            <person name="Arend M."/>
            <person name="Barry K.W."/>
            <person name="Binder M."/>
            <person name="Choi C."/>
            <person name="Clum A."/>
            <person name="Copeland A."/>
            <person name="Grisel N."/>
            <person name="Haridas S."/>
            <person name="Kipfer T."/>
            <person name="LaButti K."/>
            <person name="Lindquist E."/>
            <person name="Lipzen A."/>
            <person name="Maire R."/>
            <person name="Meier B."/>
            <person name="Mihaltcheva S."/>
            <person name="Molinier V."/>
            <person name="Murat C."/>
            <person name="Poggeler S."/>
            <person name="Quandt C.A."/>
            <person name="Sperisen C."/>
            <person name="Tritt A."/>
            <person name="Tisserant E."/>
            <person name="Crous P.W."/>
            <person name="Henrissat B."/>
            <person name="Nehls U."/>
            <person name="Egli S."/>
            <person name="Spatafora J.W."/>
            <person name="Grigoriev I.V."/>
            <person name="Martin F.M."/>
        </authorList>
    </citation>
    <scope>NUCLEOTIDE SEQUENCE [LARGE SCALE GENOMIC DNA]</scope>
    <source>
        <strain evidence="3 4">CBS 459.81</strain>
    </source>
</reference>
<dbReference type="OrthoDB" id="2131339at2759"/>
<dbReference type="Pfam" id="PF11160">
    <property type="entry name" value="Hva1_TUDOR"/>
    <property type="match status" value="1"/>
</dbReference>
<name>A0A8E2E9P3_9PEZI</name>
<organism evidence="3 4">
    <name type="scientific">Lepidopterella palustris CBS 459.81</name>
    <dbReference type="NCBI Taxonomy" id="1314670"/>
    <lineage>
        <taxon>Eukaryota</taxon>
        <taxon>Fungi</taxon>
        <taxon>Dikarya</taxon>
        <taxon>Ascomycota</taxon>
        <taxon>Pezizomycotina</taxon>
        <taxon>Dothideomycetes</taxon>
        <taxon>Pleosporomycetidae</taxon>
        <taxon>Mytilinidiales</taxon>
        <taxon>Argynnaceae</taxon>
        <taxon>Lepidopterella</taxon>
    </lineage>
</organism>